<dbReference type="InterPro" id="IPR036378">
    <property type="entry name" value="FAS1_dom_sf"/>
</dbReference>
<feature type="domain" description="FAS1" evidence="1">
    <location>
        <begin position="33"/>
        <end position="217"/>
    </location>
</feature>
<feature type="domain" description="FAS1" evidence="1">
    <location>
        <begin position="393"/>
        <end position="549"/>
    </location>
</feature>
<name>A0A366L211_9SPHI</name>
<dbReference type="SUPFAM" id="SSF82153">
    <property type="entry name" value="FAS1 domain"/>
    <property type="match status" value="3"/>
</dbReference>
<accession>A0A366L211</accession>
<organism evidence="2 3">
    <name type="scientific">Pedobacter miscanthi</name>
    <dbReference type="NCBI Taxonomy" id="2259170"/>
    <lineage>
        <taxon>Bacteria</taxon>
        <taxon>Pseudomonadati</taxon>
        <taxon>Bacteroidota</taxon>
        <taxon>Sphingobacteriia</taxon>
        <taxon>Sphingobacteriales</taxon>
        <taxon>Sphingobacteriaceae</taxon>
        <taxon>Pedobacter</taxon>
    </lineage>
</organism>
<dbReference type="Gene3D" id="2.30.180.10">
    <property type="entry name" value="FAS1 domain"/>
    <property type="match status" value="3"/>
</dbReference>
<dbReference type="Pfam" id="PF02469">
    <property type="entry name" value="Fasciclin"/>
    <property type="match status" value="2"/>
</dbReference>
<evidence type="ECO:0000259" key="1">
    <source>
        <dbReference type="PROSITE" id="PS50213"/>
    </source>
</evidence>
<dbReference type="RefSeq" id="WP_113948635.1">
    <property type="nucleotide sequence ID" value="NZ_QNQU01000007.1"/>
</dbReference>
<reference evidence="2 3" key="1">
    <citation type="submission" date="2018-07" db="EMBL/GenBank/DDBJ databases">
        <title>A draft genome of a endophytic bacteria, a new species of Pedobacter.</title>
        <authorList>
            <person name="Zhang Z.D."/>
            <person name="Chen Z.J."/>
        </authorList>
    </citation>
    <scope>NUCLEOTIDE SEQUENCE [LARGE SCALE GENOMIC DNA]</scope>
    <source>
        <strain evidence="2 3">RS10</strain>
    </source>
</reference>
<gene>
    <name evidence="2" type="ORF">DRW42_09750</name>
</gene>
<keyword evidence="3" id="KW-1185">Reference proteome</keyword>
<dbReference type="PROSITE" id="PS50213">
    <property type="entry name" value="FAS1"/>
    <property type="match status" value="3"/>
</dbReference>
<dbReference type="AlphaFoldDB" id="A0A366L211"/>
<evidence type="ECO:0000313" key="3">
    <source>
        <dbReference type="Proteomes" id="UP000252081"/>
    </source>
</evidence>
<dbReference type="EMBL" id="QNQU01000007">
    <property type="protein sequence ID" value="RBQ07876.1"/>
    <property type="molecule type" value="Genomic_DNA"/>
</dbReference>
<feature type="domain" description="FAS1" evidence="1">
    <location>
        <begin position="564"/>
        <end position="734"/>
    </location>
</feature>
<evidence type="ECO:0000313" key="2">
    <source>
        <dbReference type="EMBL" id="RBQ07876.1"/>
    </source>
</evidence>
<protein>
    <recommendedName>
        <fullName evidence="1">FAS1 domain-containing protein</fullName>
    </recommendedName>
</protein>
<proteinExistence type="predicted"/>
<sequence>MRKQLLLLYFFCIILNGCKKEYGKFYDPPPGQAAQLYLQLSQDPTLSIFVSAIDRVPGLKEELNSSGLFTIMAPDNAAFAKYFETQTTYKSIEEMPAETVKDLVNYHIMKWMLFQGNFLNPGITKTNYEIYKYETKASSTYYDAAAKKMIFYPSKMLQVYTPQFFSYYNVTAQDYAEVYGPGSAVDAASGMNVMAASVIKRDVSSGNGVIHVLDRVLSPPNNIAQELDSNPEFSAYNKFLKRYFTSYTYNNAATIAQGNRGDINGDGITDSLWTRNYATDANLDQENPVDAAKKPLALTAYIPSKSAFTEYLQNKLLKNFYNQEDSIPMHTLQLLYKSQVSSTAYWPSKIASGQALSALGDKIVLEKGDIKSIQMKSNGIFYTTNKVVEPAAFTTVGGPSFFAPKYWYFAEALVTTNLINQLLSPTAKFTVFAPTNEAFLKRGIYYTTTPLAAGAKPGFYRKNTSNVEELVSLTELSAIIGNGIIPNNEIRTSVIGDGQDHFYATQNGSFLAIQNGSLHGSEADTLVNVNIDKDLKQVNGYFHGVDKLIYNPRQSIFELINSASSLITAFPQVNPQYRKFKELCTAAGILTKDFGGTITQVDANKKLTLFVPSNEAITAAQNSGLLPVTPLPAGVVLTEAERKRIAQYISYFFVSDQQIFTDGKITGIYNTRKQSPNSTPANINYLKLNISYSGFLRVTSNGTVSATVIKTDPMLYPQNRIARDGIVQIIDNAFTSQY</sequence>
<dbReference type="OrthoDB" id="659398at2"/>
<dbReference type="Proteomes" id="UP000252081">
    <property type="component" value="Unassembled WGS sequence"/>
</dbReference>
<dbReference type="PANTHER" id="PTHR10900:SF77">
    <property type="entry name" value="FI19380P1"/>
    <property type="match status" value="1"/>
</dbReference>
<dbReference type="InterPro" id="IPR000782">
    <property type="entry name" value="FAS1_domain"/>
</dbReference>
<comment type="caution">
    <text evidence="2">The sequence shown here is derived from an EMBL/GenBank/DDBJ whole genome shotgun (WGS) entry which is preliminary data.</text>
</comment>
<dbReference type="PANTHER" id="PTHR10900">
    <property type="entry name" value="PERIOSTIN-RELATED"/>
    <property type="match status" value="1"/>
</dbReference>
<dbReference type="InterPro" id="IPR050904">
    <property type="entry name" value="Adhesion/Biosynth-related"/>
</dbReference>